<reference evidence="4" key="2">
    <citation type="submission" date="2025-08" db="UniProtKB">
        <authorList>
            <consortium name="RefSeq"/>
        </authorList>
    </citation>
    <scope>IDENTIFICATION</scope>
    <source>
        <tissue evidence="4">Blood</tissue>
    </source>
</reference>
<dbReference type="RefSeq" id="XP_025708418.1">
    <property type="nucleotide sequence ID" value="XM_025852633.1"/>
</dbReference>
<evidence type="ECO:0000313" key="4">
    <source>
        <dbReference type="RefSeq" id="XP_025708418.1"/>
    </source>
</evidence>
<proteinExistence type="predicted"/>
<sequence length="352" mass="38533">MGTGLKVLRNYLMLFPTPSLSHGPTDPFRAKIAVHRSPGSQHHHFALFLPLTTIPRSPPPQPRPPRLSSPDYGSHSTPPPKLRLRHFITYLPPQRTQRQQRDCSPPPLLLPSFSGRGLLHPWAGTRYFPLPLLYTLEFYSGTEAPAVLERWGVLKVAVGSGGFFFLFFFFFFFFFGGASGLFGVFALRRLGGEWNAQAPSVGHEPALGSCWEGAASSGRELALQRLSPSVLLPITDQSWPTASRVQRLRRRLRTRRPQGRAAEWGKQGAVPAPDLLIRLAALPPRTGAGRVSSFFSGGRGSERRSLGMSGRAPSRGKSETGLARNSSPGPLRPARSPRLAAQSGITLPCPLL</sequence>
<dbReference type="InParanoid" id="A0A3Q7MN46"/>
<organism evidence="3 4">
    <name type="scientific">Callorhinus ursinus</name>
    <name type="common">Northern fur seal</name>
    <dbReference type="NCBI Taxonomy" id="34884"/>
    <lineage>
        <taxon>Eukaryota</taxon>
        <taxon>Metazoa</taxon>
        <taxon>Chordata</taxon>
        <taxon>Craniata</taxon>
        <taxon>Vertebrata</taxon>
        <taxon>Euteleostomi</taxon>
        <taxon>Mammalia</taxon>
        <taxon>Eutheria</taxon>
        <taxon>Laurasiatheria</taxon>
        <taxon>Carnivora</taxon>
        <taxon>Caniformia</taxon>
        <taxon>Pinnipedia</taxon>
        <taxon>Otariidae</taxon>
        <taxon>Callorhinus</taxon>
    </lineage>
</organism>
<accession>A0A3Q7MN46</accession>
<evidence type="ECO:0000256" key="1">
    <source>
        <dbReference type="SAM" id="MobiDB-lite"/>
    </source>
</evidence>
<feature type="region of interest" description="Disordered" evidence="1">
    <location>
        <begin position="288"/>
        <end position="352"/>
    </location>
</feature>
<evidence type="ECO:0000313" key="3">
    <source>
        <dbReference type="Proteomes" id="UP000286641"/>
    </source>
</evidence>
<feature type="compositionally biased region" description="Pro residues" evidence="1">
    <location>
        <begin position="56"/>
        <end position="67"/>
    </location>
</feature>
<feature type="transmembrane region" description="Helical" evidence="2">
    <location>
        <begin position="163"/>
        <end position="187"/>
    </location>
</feature>
<gene>
    <name evidence="4" type="primary">LOC112809248</name>
</gene>
<keyword evidence="2" id="KW-1133">Transmembrane helix</keyword>
<keyword evidence="2" id="KW-0472">Membrane</keyword>
<dbReference type="AlphaFoldDB" id="A0A3Q7MN46"/>
<feature type="region of interest" description="Disordered" evidence="1">
    <location>
        <begin position="54"/>
        <end position="81"/>
    </location>
</feature>
<evidence type="ECO:0000256" key="2">
    <source>
        <dbReference type="SAM" id="Phobius"/>
    </source>
</evidence>
<dbReference type="Proteomes" id="UP000286641">
    <property type="component" value="Unplaced"/>
</dbReference>
<reference key="1">
    <citation type="submission" date="2019-01" db="UniProtKB">
        <authorList>
            <consortium name="RefSeq"/>
        </authorList>
    </citation>
    <scope>IDENTIFICATION</scope>
</reference>
<protein>
    <submittedName>
        <fullName evidence="4">Uncharacterized protein LOC112809248</fullName>
    </submittedName>
</protein>
<keyword evidence="3" id="KW-1185">Reference proteome</keyword>
<name>A0A3Q7MN46_CALUR</name>
<keyword evidence="2" id="KW-0812">Transmembrane</keyword>